<feature type="domain" description="Lipocalin/cytosolic fatty-acid binding" evidence="2">
    <location>
        <begin position="38"/>
        <end position="165"/>
    </location>
</feature>
<organism evidence="3">
    <name type="scientific">Hemiscolopendra marginata</name>
    <dbReference type="NCBI Taxonomy" id="943146"/>
    <lineage>
        <taxon>Eukaryota</taxon>
        <taxon>Metazoa</taxon>
        <taxon>Ecdysozoa</taxon>
        <taxon>Arthropoda</taxon>
        <taxon>Myriapoda</taxon>
        <taxon>Chilopoda</taxon>
        <taxon>Pleurostigmophora</taxon>
        <taxon>Scolopendromorpha</taxon>
        <taxon>Scolopendridae</taxon>
        <taxon>Hemiscolopendra</taxon>
    </lineage>
</organism>
<keyword evidence="1" id="KW-0732">Signal</keyword>
<dbReference type="AlphaFoldDB" id="A0A646QEW7"/>
<evidence type="ECO:0000259" key="2">
    <source>
        <dbReference type="Pfam" id="PF00061"/>
    </source>
</evidence>
<proteinExistence type="predicted"/>
<sequence>MFPLILATILAIGAIRIQPSISQSCPNIGTDSLEGVEGRWFVVYSSFIPDPEVSCMYVDVNKVGDDKFYLNSTMDLIHGNSLQIDSFSETLLQYWSTNFKSESSEEGLKHLLQWLKRDGDFLLFSNCLNRDDGGHDEVAWILSRTPEGDENKVNKFSEILRAEGSQVGEFLEFPHEKCRSK</sequence>
<name>A0A646QEW7_9MYRI</name>
<dbReference type="Gene3D" id="2.40.128.20">
    <property type="match status" value="1"/>
</dbReference>
<accession>A0A646QEW7</accession>
<evidence type="ECO:0000313" key="3">
    <source>
        <dbReference type="EMBL" id="MUP40232.1"/>
    </source>
</evidence>
<dbReference type="Pfam" id="PF00061">
    <property type="entry name" value="Lipocalin"/>
    <property type="match status" value="1"/>
</dbReference>
<reference evidence="3" key="1">
    <citation type="submission" date="2018-11" db="EMBL/GenBank/DDBJ databases">
        <title>Venom-gland transcriptomics and venom proteomics of the Florida green centipede (Hemiscolopendra marginata) reveal sex-based variation in a centipede venom.</title>
        <authorList>
            <person name="Nystrom G.S."/>
            <person name="Ward M.J."/>
            <person name="Ellsworth S.A."/>
            <person name="Rokyta D.R."/>
        </authorList>
    </citation>
    <scope>NUCLEOTIDE SEQUENCE</scope>
    <source>
        <tissue evidence="3">Venom gland</tissue>
    </source>
</reference>
<dbReference type="SUPFAM" id="SSF50814">
    <property type="entry name" value="Lipocalins"/>
    <property type="match status" value="1"/>
</dbReference>
<evidence type="ECO:0000256" key="1">
    <source>
        <dbReference type="SAM" id="SignalP"/>
    </source>
</evidence>
<dbReference type="EMBL" id="GHBY01000055">
    <property type="protein sequence ID" value="MUP40232.1"/>
    <property type="molecule type" value="Transcribed_RNA"/>
</dbReference>
<dbReference type="InterPro" id="IPR012674">
    <property type="entry name" value="Calycin"/>
</dbReference>
<protein>
    <submittedName>
        <fullName evidence="3">Venom protein</fullName>
    </submittedName>
</protein>
<dbReference type="InterPro" id="IPR000566">
    <property type="entry name" value="Lipocln_cytosolic_FA-bd_dom"/>
</dbReference>
<feature type="signal peptide" evidence="1">
    <location>
        <begin position="1"/>
        <end position="22"/>
    </location>
</feature>
<feature type="chain" id="PRO_5024868756" evidence="1">
    <location>
        <begin position="23"/>
        <end position="181"/>
    </location>
</feature>